<accession>A0A1C3RL93</accession>
<dbReference type="InterPro" id="IPR023346">
    <property type="entry name" value="Lysozyme-like_dom_sf"/>
</dbReference>
<evidence type="ECO:0000256" key="25">
    <source>
        <dbReference type="ARBA" id="ARBA00049902"/>
    </source>
</evidence>
<keyword evidence="15" id="KW-0133">Cell shape</keyword>
<dbReference type="InterPro" id="IPR050396">
    <property type="entry name" value="Glycosyltr_51/Transpeptidase"/>
</dbReference>
<comment type="similarity">
    <text evidence="3">In the C-terminal section; belongs to the transpeptidase family.</text>
</comment>
<gene>
    <name evidence="31" type="primary">mrcA</name>
    <name evidence="31" type="ORF">MTBPR1_80110</name>
</gene>
<evidence type="ECO:0000256" key="21">
    <source>
        <dbReference type="ARBA" id="ARBA00023268"/>
    </source>
</evidence>
<dbReference type="GO" id="GO:0046677">
    <property type="term" value="P:response to antibiotic"/>
    <property type="evidence" value="ECO:0007669"/>
    <property type="project" value="UniProtKB-KW"/>
</dbReference>
<dbReference type="Gene3D" id="1.10.3810.10">
    <property type="entry name" value="Biosynthetic peptidoglycan transglycosylase-like"/>
    <property type="match status" value="1"/>
</dbReference>
<keyword evidence="22" id="KW-0961">Cell wall biogenesis/degradation</keyword>
<evidence type="ECO:0000256" key="9">
    <source>
        <dbReference type="ARBA" id="ARBA00022645"/>
    </source>
</evidence>
<evidence type="ECO:0000256" key="14">
    <source>
        <dbReference type="ARBA" id="ARBA00022801"/>
    </source>
</evidence>
<keyword evidence="7" id="KW-1003">Cell membrane</keyword>
<keyword evidence="32" id="KW-1185">Reference proteome</keyword>
<keyword evidence="14 31" id="KW-0378">Hydrolase</keyword>
<protein>
    <recommendedName>
        <fullName evidence="6">Penicillin-binding protein 1A</fullName>
        <ecNumber evidence="24">2.4.99.28</ecNumber>
        <ecNumber evidence="5">3.4.16.4</ecNumber>
    </recommendedName>
</protein>
<evidence type="ECO:0000313" key="31">
    <source>
        <dbReference type="EMBL" id="SCA58056.1"/>
    </source>
</evidence>
<keyword evidence="11 31" id="KW-0328">Glycosyltransferase</keyword>
<dbReference type="GO" id="GO:0005886">
    <property type="term" value="C:plasma membrane"/>
    <property type="evidence" value="ECO:0007669"/>
    <property type="project" value="UniProtKB-SubCell"/>
</dbReference>
<evidence type="ECO:0000256" key="26">
    <source>
        <dbReference type="ARBA" id="ARBA00060592"/>
    </source>
</evidence>
<evidence type="ECO:0000256" key="8">
    <source>
        <dbReference type="ARBA" id="ARBA00022519"/>
    </source>
</evidence>
<evidence type="ECO:0000256" key="1">
    <source>
        <dbReference type="ARBA" id="ARBA00004249"/>
    </source>
</evidence>
<reference evidence="31 32" key="1">
    <citation type="submission" date="2016-07" db="EMBL/GenBank/DDBJ databases">
        <authorList>
            <person name="Lefevre C.T."/>
        </authorList>
    </citation>
    <scope>NUCLEOTIDE SEQUENCE [LARGE SCALE GENOMIC DNA]</scope>
    <source>
        <strain evidence="31">PR1</strain>
    </source>
</reference>
<evidence type="ECO:0000259" key="28">
    <source>
        <dbReference type="Pfam" id="PF00905"/>
    </source>
</evidence>
<evidence type="ECO:0000256" key="7">
    <source>
        <dbReference type="ARBA" id="ARBA00022475"/>
    </source>
</evidence>
<dbReference type="Gene3D" id="2.40.50.140">
    <property type="entry name" value="Nucleic acid-binding proteins"/>
    <property type="match status" value="1"/>
</dbReference>
<dbReference type="NCBIfam" id="TIGR02074">
    <property type="entry name" value="PBP_1a_fam"/>
    <property type="match status" value="1"/>
</dbReference>
<dbReference type="OrthoDB" id="9766909at2"/>
<dbReference type="GO" id="GO:0006508">
    <property type="term" value="P:proteolysis"/>
    <property type="evidence" value="ECO:0007669"/>
    <property type="project" value="UniProtKB-KW"/>
</dbReference>
<keyword evidence="8" id="KW-0997">Cell inner membrane</keyword>
<keyword evidence="19" id="KW-0472">Membrane</keyword>
<dbReference type="EC" id="2.4.99.28" evidence="24"/>
<evidence type="ECO:0000256" key="27">
    <source>
        <dbReference type="SAM" id="MobiDB-lite"/>
    </source>
</evidence>
<keyword evidence="10" id="KW-0645">Protease</keyword>
<dbReference type="EC" id="3.4.16.4" evidence="5"/>
<evidence type="ECO:0000256" key="22">
    <source>
        <dbReference type="ARBA" id="ARBA00023316"/>
    </source>
</evidence>
<keyword evidence="9" id="KW-0121">Carboxypeptidase</keyword>
<keyword evidence="12 31" id="KW-0808">Transferase</keyword>
<dbReference type="GO" id="GO:0008360">
    <property type="term" value="P:regulation of cell shape"/>
    <property type="evidence" value="ECO:0007669"/>
    <property type="project" value="UniProtKB-KW"/>
</dbReference>
<dbReference type="PANTHER" id="PTHR32282">
    <property type="entry name" value="BINDING PROTEIN TRANSPEPTIDASE, PUTATIVE-RELATED"/>
    <property type="match status" value="1"/>
</dbReference>
<feature type="domain" description="Penicillin-binding protein transpeptidase" evidence="28">
    <location>
        <begin position="432"/>
        <end position="726"/>
    </location>
</feature>
<comment type="catalytic activity">
    <reaction evidence="23">
        <text>Preferential cleavage: (Ac)2-L-Lys-D-Ala-|-D-Ala. Also transpeptidation of peptidyl-alanyl moieties that are N-acyl substituents of D-alanine.</text>
        <dbReference type="EC" id="3.4.16.4"/>
    </reaction>
</comment>
<dbReference type="Pfam" id="PF00905">
    <property type="entry name" value="Transpeptidase"/>
    <property type="match status" value="1"/>
</dbReference>
<evidence type="ECO:0000256" key="5">
    <source>
        <dbReference type="ARBA" id="ARBA00012448"/>
    </source>
</evidence>
<evidence type="ECO:0000259" key="29">
    <source>
        <dbReference type="Pfam" id="PF00912"/>
    </source>
</evidence>
<dbReference type="FunFam" id="1.10.3810.10:FF:000003">
    <property type="entry name" value="Penicillin-binding protein 1a"/>
    <property type="match status" value="1"/>
</dbReference>
<organism evidence="31 32">
    <name type="scientific">Candidatus Terasakiella magnetica</name>
    <dbReference type="NCBI Taxonomy" id="1867952"/>
    <lineage>
        <taxon>Bacteria</taxon>
        <taxon>Pseudomonadati</taxon>
        <taxon>Pseudomonadota</taxon>
        <taxon>Alphaproteobacteria</taxon>
        <taxon>Rhodospirillales</taxon>
        <taxon>Terasakiellaceae</taxon>
        <taxon>Terasakiella</taxon>
    </lineage>
</organism>
<dbReference type="Proteomes" id="UP000231658">
    <property type="component" value="Unassembled WGS sequence"/>
</dbReference>
<evidence type="ECO:0000256" key="24">
    <source>
        <dbReference type="ARBA" id="ARBA00044770"/>
    </source>
</evidence>
<evidence type="ECO:0000256" key="16">
    <source>
        <dbReference type="ARBA" id="ARBA00022968"/>
    </source>
</evidence>
<feature type="region of interest" description="Disordered" evidence="27">
    <location>
        <begin position="773"/>
        <end position="801"/>
    </location>
</feature>
<dbReference type="SUPFAM" id="SSF56601">
    <property type="entry name" value="beta-lactamase/transpeptidase-like"/>
    <property type="match status" value="1"/>
</dbReference>
<dbReference type="STRING" id="1867952.MTBPR1_80110"/>
<dbReference type="InterPro" id="IPR036950">
    <property type="entry name" value="PBP_transglycosylase"/>
</dbReference>
<dbReference type="InterPro" id="IPR012340">
    <property type="entry name" value="NA-bd_OB-fold"/>
</dbReference>
<dbReference type="GO" id="GO:0030288">
    <property type="term" value="C:outer membrane-bounded periplasmic space"/>
    <property type="evidence" value="ECO:0007669"/>
    <property type="project" value="TreeGrafter"/>
</dbReference>
<keyword evidence="13" id="KW-0812">Transmembrane</keyword>
<dbReference type="Pfam" id="PF17092">
    <property type="entry name" value="PCB_OB"/>
    <property type="match status" value="1"/>
</dbReference>
<dbReference type="InterPro" id="IPR001460">
    <property type="entry name" value="PCN-bd_Tpept"/>
</dbReference>
<keyword evidence="17" id="KW-0573">Peptidoglycan synthesis</keyword>
<dbReference type="InterPro" id="IPR001264">
    <property type="entry name" value="Glyco_trans_51"/>
</dbReference>
<dbReference type="GO" id="GO:0008658">
    <property type="term" value="F:penicillin binding"/>
    <property type="evidence" value="ECO:0007669"/>
    <property type="project" value="InterPro"/>
</dbReference>
<dbReference type="Pfam" id="PF00912">
    <property type="entry name" value="Transgly"/>
    <property type="match status" value="1"/>
</dbReference>
<evidence type="ECO:0000313" key="32">
    <source>
        <dbReference type="Proteomes" id="UP000231658"/>
    </source>
</evidence>
<evidence type="ECO:0000256" key="19">
    <source>
        <dbReference type="ARBA" id="ARBA00023136"/>
    </source>
</evidence>
<evidence type="ECO:0000256" key="15">
    <source>
        <dbReference type="ARBA" id="ARBA00022960"/>
    </source>
</evidence>
<evidence type="ECO:0000256" key="4">
    <source>
        <dbReference type="ARBA" id="ARBA00007739"/>
    </source>
</evidence>
<evidence type="ECO:0000256" key="12">
    <source>
        <dbReference type="ARBA" id="ARBA00022679"/>
    </source>
</evidence>
<dbReference type="GO" id="GO:0009002">
    <property type="term" value="F:serine-type D-Ala-D-Ala carboxypeptidase activity"/>
    <property type="evidence" value="ECO:0007669"/>
    <property type="project" value="UniProtKB-EC"/>
</dbReference>
<name>A0A1C3RL93_9PROT</name>
<dbReference type="PANTHER" id="PTHR32282:SF27">
    <property type="entry name" value="PENICILLIN-BINDING PROTEIN 1A"/>
    <property type="match status" value="1"/>
</dbReference>
<proteinExistence type="inferred from homology"/>
<evidence type="ECO:0000256" key="11">
    <source>
        <dbReference type="ARBA" id="ARBA00022676"/>
    </source>
</evidence>
<keyword evidence="21" id="KW-0511">Multifunctional enzyme</keyword>
<comment type="subcellular location">
    <subcellularLocation>
        <location evidence="1">Cell inner membrane</location>
        <topology evidence="1">Single-pass type II membrane protein</topology>
    </subcellularLocation>
</comment>
<evidence type="ECO:0000256" key="2">
    <source>
        <dbReference type="ARBA" id="ARBA00004752"/>
    </source>
</evidence>
<dbReference type="GO" id="GO:0008955">
    <property type="term" value="F:peptidoglycan glycosyltransferase activity"/>
    <property type="evidence" value="ECO:0007669"/>
    <property type="project" value="UniProtKB-EC"/>
</dbReference>
<keyword evidence="20" id="KW-0046">Antibiotic resistance</keyword>
<comment type="pathway">
    <text evidence="26">Glycan biosynthesis.</text>
</comment>
<evidence type="ECO:0000256" key="23">
    <source>
        <dbReference type="ARBA" id="ARBA00034000"/>
    </source>
</evidence>
<dbReference type="InterPro" id="IPR012338">
    <property type="entry name" value="Beta-lactam/transpept-like"/>
</dbReference>
<evidence type="ECO:0000256" key="17">
    <source>
        <dbReference type="ARBA" id="ARBA00022984"/>
    </source>
</evidence>
<comment type="similarity">
    <text evidence="4">In the N-terminal section; belongs to the glycosyltransferase 51 family.</text>
</comment>
<dbReference type="GO" id="GO:0071555">
    <property type="term" value="P:cell wall organization"/>
    <property type="evidence" value="ECO:0007669"/>
    <property type="project" value="UniProtKB-KW"/>
</dbReference>
<dbReference type="SUPFAM" id="SSF53955">
    <property type="entry name" value="Lysozyme-like"/>
    <property type="match status" value="1"/>
</dbReference>
<keyword evidence="18" id="KW-1133">Transmembrane helix</keyword>
<dbReference type="EMBL" id="FLYE01000047">
    <property type="protein sequence ID" value="SCA58056.1"/>
    <property type="molecule type" value="Genomic_DNA"/>
</dbReference>
<feature type="domain" description="Glycosyl transferase family 51" evidence="29">
    <location>
        <begin position="49"/>
        <end position="226"/>
    </location>
</feature>
<evidence type="ECO:0000256" key="13">
    <source>
        <dbReference type="ARBA" id="ARBA00022692"/>
    </source>
</evidence>
<comment type="pathway">
    <text evidence="2">Cell wall biogenesis; peptidoglycan biosynthesis.</text>
</comment>
<dbReference type="AlphaFoldDB" id="A0A1C3RL93"/>
<dbReference type="InterPro" id="IPR031376">
    <property type="entry name" value="PCB_OB"/>
</dbReference>
<evidence type="ECO:0000256" key="3">
    <source>
        <dbReference type="ARBA" id="ARBA00007090"/>
    </source>
</evidence>
<evidence type="ECO:0000256" key="20">
    <source>
        <dbReference type="ARBA" id="ARBA00023251"/>
    </source>
</evidence>
<comment type="catalytic activity">
    <reaction evidence="25">
        <text>[GlcNAc-(1-&gt;4)-Mur2Ac(oyl-L-Ala-gamma-D-Glu-L-Lys-D-Ala-D-Ala)](n)-di-trans,octa-cis-undecaprenyl diphosphate + beta-D-GlcNAc-(1-&gt;4)-Mur2Ac(oyl-L-Ala-gamma-D-Glu-L-Lys-D-Ala-D-Ala)-di-trans,octa-cis-undecaprenyl diphosphate = [GlcNAc-(1-&gt;4)-Mur2Ac(oyl-L-Ala-gamma-D-Glu-L-Lys-D-Ala-D-Ala)](n+1)-di-trans,octa-cis-undecaprenyl diphosphate + di-trans,octa-cis-undecaprenyl diphosphate + H(+)</text>
        <dbReference type="Rhea" id="RHEA:23708"/>
        <dbReference type="Rhea" id="RHEA-COMP:9602"/>
        <dbReference type="Rhea" id="RHEA-COMP:9603"/>
        <dbReference type="ChEBI" id="CHEBI:15378"/>
        <dbReference type="ChEBI" id="CHEBI:58405"/>
        <dbReference type="ChEBI" id="CHEBI:60033"/>
        <dbReference type="ChEBI" id="CHEBI:78435"/>
        <dbReference type="EC" id="2.4.99.28"/>
    </reaction>
</comment>
<feature type="domain" description="Penicillin-binding protein OB-like" evidence="30">
    <location>
        <begin position="314"/>
        <end position="430"/>
    </location>
</feature>
<keyword evidence="16" id="KW-0735">Signal-anchor</keyword>
<evidence type="ECO:0000256" key="6">
    <source>
        <dbReference type="ARBA" id="ARBA00018638"/>
    </source>
</evidence>
<evidence type="ECO:0000259" key="30">
    <source>
        <dbReference type="Pfam" id="PF17092"/>
    </source>
</evidence>
<dbReference type="UniPathway" id="UPA00219"/>
<dbReference type="Gene3D" id="3.40.710.10">
    <property type="entry name" value="DD-peptidase/beta-lactamase superfamily"/>
    <property type="match status" value="1"/>
</dbReference>
<sequence>MLGFFLFLAFLGAGALLYGFYYYGKGLPDYTQLKDYEPPVMTRVHAGDGQLMAEYAIENRVFVPIKAIPQRVIRAFLAAEDKNFYHHSGIDPMGVGRAILINIKNVGKGRRLVGASTITQQVAKNFLLTNEVSYVRKIKEAILALRIEKAFEKDRILELYLNEIYLGYGSYGVAAAALNYFNKSLGELSIEEVAYLAALPKAPNNYHPIKKTKKAVERRNWVVDRMAIEGVITLGDAADAKNKPLKVASRAQTEFVKAPYFAEEVRRELVSMYGEDKLYKGGLSVHTTLDPTLQAIAQRQLQKGLETYDRRHGWRGPVAKIDNMLDWQTALGDVKSPKGAPADWTLAVVLKLHKAGVSLGLLDGSNAALPFNEMKWAREPLEDQKVGARLKQPSDALNKGDVVWVKPVVENSKGDKYQPNTYALRQIPKVQGGIVSLDPHTGRVLAMVGGYSYAHSQFNRVTQAKRQPGSAFKPFVYLSAFDEGYTPSTLILDAPFVLDQGPGQPKWRPDNYSKKFYGPSTMRLGIEKSRNLMTVRLAQTLGMDKVSAYAKRFDITPNLPEVLSMALGSGETKLMNLATAYGMLVNGGKRILPTLIDRIQDRNGVTQFKHETRECPNCLALNWTGDEIVPQIVDNRESVTSPESAYQIVSILEGVVQRGTGRRVRAVGKPLGGKTGTTNKSRDTWFMGFSPDLVTGVFVGMDTPTPLGRKETGSSVAAPIFRDFMKEALAGKPATPFRIPDGVRMVRVNARTGQDAQVGETNVIWEAFKQGTSPSQSNRVLEGQSDEIVSPGDVDTGGGLY</sequence>
<evidence type="ECO:0000256" key="18">
    <source>
        <dbReference type="ARBA" id="ARBA00022989"/>
    </source>
</evidence>
<evidence type="ECO:0000256" key="10">
    <source>
        <dbReference type="ARBA" id="ARBA00022670"/>
    </source>
</evidence>
<dbReference type="GO" id="GO:0009252">
    <property type="term" value="P:peptidoglycan biosynthetic process"/>
    <property type="evidence" value="ECO:0007669"/>
    <property type="project" value="UniProtKB-UniPathway"/>
</dbReference>